<comment type="subcellular location">
    <subcellularLocation>
        <location evidence="1">Membrane</location>
        <topology evidence="1">Multi-pass membrane protein</topology>
    </subcellularLocation>
</comment>
<feature type="compositionally biased region" description="Pro residues" evidence="5">
    <location>
        <begin position="74"/>
        <end position="96"/>
    </location>
</feature>
<feature type="region of interest" description="Disordered" evidence="5">
    <location>
        <begin position="1"/>
        <end position="20"/>
    </location>
</feature>
<dbReference type="Gene3D" id="1.20.120.350">
    <property type="entry name" value="Voltage-gated potassium channels. Chain C"/>
    <property type="match status" value="1"/>
</dbReference>
<keyword evidence="3 6" id="KW-1133">Transmembrane helix</keyword>
<feature type="transmembrane region" description="Helical" evidence="6">
    <location>
        <begin position="448"/>
        <end position="476"/>
    </location>
</feature>
<dbReference type="SUPFAM" id="SSF81324">
    <property type="entry name" value="Voltage-gated potassium channels"/>
    <property type="match status" value="1"/>
</dbReference>
<reference evidence="9" key="1">
    <citation type="submission" date="2025-08" db="UniProtKB">
        <authorList>
            <consortium name="RefSeq"/>
        </authorList>
    </citation>
    <scope>IDENTIFICATION</scope>
</reference>
<feature type="region of interest" description="Disordered" evidence="5">
    <location>
        <begin position="177"/>
        <end position="213"/>
    </location>
</feature>
<dbReference type="Pfam" id="PF02037">
    <property type="entry name" value="SAP"/>
    <property type="match status" value="1"/>
</dbReference>
<evidence type="ECO:0000256" key="4">
    <source>
        <dbReference type="ARBA" id="ARBA00023136"/>
    </source>
</evidence>
<evidence type="ECO:0000313" key="8">
    <source>
        <dbReference type="Proteomes" id="UP001652642"/>
    </source>
</evidence>
<feature type="region of interest" description="Disordered" evidence="5">
    <location>
        <begin position="64"/>
        <end position="96"/>
    </location>
</feature>
<dbReference type="SMART" id="SM00513">
    <property type="entry name" value="SAP"/>
    <property type="match status" value="1"/>
</dbReference>
<feature type="compositionally biased region" description="Basic and acidic residues" evidence="5">
    <location>
        <begin position="1"/>
        <end position="11"/>
    </location>
</feature>
<keyword evidence="2 6" id="KW-0812">Transmembrane</keyword>
<gene>
    <name evidence="9" type="primary">LOC140702825</name>
</gene>
<evidence type="ECO:0000256" key="1">
    <source>
        <dbReference type="ARBA" id="ARBA00004141"/>
    </source>
</evidence>
<dbReference type="PANTHER" id="PTHR47193">
    <property type="entry name" value="CATION CHANNEL SPERM-ASSOCIATED PROTEIN 1"/>
    <property type="match status" value="1"/>
</dbReference>
<evidence type="ECO:0000259" key="7">
    <source>
        <dbReference type="PROSITE" id="PS50800"/>
    </source>
</evidence>
<dbReference type="Proteomes" id="UP001652642">
    <property type="component" value="Chromosome 15"/>
</dbReference>
<feature type="transmembrane region" description="Helical" evidence="6">
    <location>
        <begin position="317"/>
        <end position="333"/>
    </location>
</feature>
<feature type="domain" description="SAP" evidence="7">
    <location>
        <begin position="20"/>
        <end position="54"/>
    </location>
</feature>
<sequence length="589" mass="66760">MAAEGHSEPPKAGEMPLPGYAAWSPHELQAKLAEIGAPTQGSREELVERLQTYTLQTGIVLNRPALWGDDGDKPAPPPMPGQLPGMPLPPPPMGMPPMQPPPPPPPPGMGLNFLMGVGPPPPPPGMGPPLRVQSVDPSALPEEERLKLAQQQATMLIQQEERVKQAAALMEQERQQDMSKLTPPVARASPDVGSRPPGLPRGGGKGQHHHKRKHRRMTLRELVIRAWRETVPYLVALRSIIYNLTQSMFFDIFIGTVVAINNILLVAQTFAVVEIRGEWFFSAMDPVFLSVYVVEAILKIVALGVDYFRDPWNDTDFFIMIMTVLDFLLPLFISSRQGNRGNTVTLFRVLKICKGIRAIRAIRFLLTLRVMENVREVTSTFMLSCQSIGAIIIVMFTLLFMSSVVMRDMFCDADPAHFGDIFKTIFTLFQLFTLDDWSLIYLTCYDAGAWYVIIFLIVYILVQYFLLLNLVIAVLVDNFQVALLKRQELQKQKKLIQPENSTTEDGPSIKPAEKGKKREEREEEFFRRMVMEKYGNLELAEREWQLLYKYFQLMTAIETHQQQFHSQSSTTDKILDTFFETAQVDYLPK</sequence>
<dbReference type="Gene3D" id="1.10.287.70">
    <property type="match status" value="1"/>
</dbReference>
<evidence type="ECO:0000256" key="2">
    <source>
        <dbReference type="ARBA" id="ARBA00022692"/>
    </source>
</evidence>
<feature type="transmembrane region" description="Helical" evidence="6">
    <location>
        <begin position="248"/>
        <end position="267"/>
    </location>
</feature>
<feature type="transmembrane region" description="Helical" evidence="6">
    <location>
        <begin position="287"/>
        <end position="305"/>
    </location>
</feature>
<evidence type="ECO:0000256" key="5">
    <source>
        <dbReference type="SAM" id="MobiDB-lite"/>
    </source>
</evidence>
<proteinExistence type="predicted"/>
<dbReference type="InterPro" id="IPR028746">
    <property type="entry name" value="CatSper1"/>
</dbReference>
<organism evidence="8 9">
    <name type="scientific">Pogona vitticeps</name>
    <name type="common">central bearded dragon</name>
    <dbReference type="NCBI Taxonomy" id="103695"/>
    <lineage>
        <taxon>Eukaryota</taxon>
        <taxon>Metazoa</taxon>
        <taxon>Chordata</taxon>
        <taxon>Craniata</taxon>
        <taxon>Vertebrata</taxon>
        <taxon>Euteleostomi</taxon>
        <taxon>Lepidosauria</taxon>
        <taxon>Squamata</taxon>
        <taxon>Bifurcata</taxon>
        <taxon>Unidentata</taxon>
        <taxon>Episquamata</taxon>
        <taxon>Toxicofera</taxon>
        <taxon>Iguania</taxon>
        <taxon>Acrodonta</taxon>
        <taxon>Agamidae</taxon>
        <taxon>Amphibolurinae</taxon>
        <taxon>Pogona</taxon>
    </lineage>
</organism>
<dbReference type="InterPro" id="IPR027359">
    <property type="entry name" value="Volt_channel_dom_sf"/>
</dbReference>
<evidence type="ECO:0000256" key="6">
    <source>
        <dbReference type="SAM" id="Phobius"/>
    </source>
</evidence>
<protein>
    <submittedName>
        <fullName evidence="9">Cation channel sperm-associated protein 1-like isoform X1</fullName>
    </submittedName>
</protein>
<keyword evidence="8" id="KW-1185">Reference proteome</keyword>
<evidence type="ECO:0000313" key="9">
    <source>
        <dbReference type="RefSeq" id="XP_072840229.1"/>
    </source>
</evidence>
<dbReference type="RefSeq" id="XP_072840229.1">
    <property type="nucleotide sequence ID" value="XM_072984128.1"/>
</dbReference>
<dbReference type="Pfam" id="PF00520">
    <property type="entry name" value="Ion_trans"/>
    <property type="match status" value="1"/>
</dbReference>
<keyword evidence="4 6" id="KW-0472">Membrane</keyword>
<accession>A0ABM5F496</accession>
<feature type="transmembrane region" description="Helical" evidence="6">
    <location>
        <begin position="381"/>
        <end position="400"/>
    </location>
</feature>
<dbReference type="PANTHER" id="PTHR47193:SF1">
    <property type="entry name" value="CATION CHANNEL SPERM-ASSOCIATED PROTEIN 1"/>
    <property type="match status" value="1"/>
</dbReference>
<name>A0ABM5F496_9SAUR</name>
<evidence type="ECO:0000256" key="3">
    <source>
        <dbReference type="ARBA" id="ARBA00022989"/>
    </source>
</evidence>
<feature type="compositionally biased region" description="Basic and acidic residues" evidence="5">
    <location>
        <begin position="511"/>
        <end position="520"/>
    </location>
</feature>
<dbReference type="InterPro" id="IPR003034">
    <property type="entry name" value="SAP_dom"/>
</dbReference>
<dbReference type="GeneID" id="140702825"/>
<dbReference type="InterPro" id="IPR005821">
    <property type="entry name" value="Ion_trans_dom"/>
</dbReference>
<feature type="region of interest" description="Disordered" evidence="5">
    <location>
        <begin position="495"/>
        <end position="520"/>
    </location>
</feature>
<dbReference type="PROSITE" id="PS50800">
    <property type="entry name" value="SAP"/>
    <property type="match status" value="1"/>
</dbReference>